<keyword evidence="8" id="KW-1185">Reference proteome</keyword>
<dbReference type="SUPFAM" id="SSF102705">
    <property type="entry name" value="NIF3 (NGG1p interacting factor 3)-like"/>
    <property type="match status" value="1"/>
</dbReference>
<evidence type="ECO:0000256" key="4">
    <source>
        <dbReference type="ARBA" id="ARBA00022723"/>
    </source>
</evidence>
<feature type="binding site" evidence="6">
    <location>
        <position position="66"/>
    </location>
    <ligand>
        <name>a divalent metal cation</name>
        <dbReference type="ChEBI" id="CHEBI:60240"/>
        <label>1</label>
    </ligand>
</feature>
<dbReference type="Gene3D" id="3.30.70.120">
    <property type="match status" value="1"/>
</dbReference>
<dbReference type="Proteomes" id="UP000239494">
    <property type="component" value="Unassembled WGS sequence"/>
</dbReference>
<gene>
    <name evidence="7" type="ORF">CLV43_1011190</name>
</gene>
<organism evidence="7 8">
    <name type="scientific">Umezawaea tangerina</name>
    <dbReference type="NCBI Taxonomy" id="84725"/>
    <lineage>
        <taxon>Bacteria</taxon>
        <taxon>Bacillati</taxon>
        <taxon>Actinomycetota</taxon>
        <taxon>Actinomycetes</taxon>
        <taxon>Pseudonocardiales</taxon>
        <taxon>Pseudonocardiaceae</taxon>
        <taxon>Umezawaea</taxon>
    </lineage>
</organism>
<comment type="caution">
    <text evidence="7">The sequence shown here is derived from an EMBL/GenBank/DDBJ whole genome shotgun (WGS) entry which is preliminary data.</text>
</comment>
<evidence type="ECO:0000256" key="3">
    <source>
        <dbReference type="ARBA" id="ARBA00022112"/>
    </source>
</evidence>
<dbReference type="Gene3D" id="3.40.1390.30">
    <property type="entry name" value="NIF3 (NGG1p interacting factor 3)-like"/>
    <property type="match status" value="1"/>
</dbReference>
<dbReference type="RefSeq" id="WP_106185841.1">
    <property type="nucleotide sequence ID" value="NZ_PVTF01000001.1"/>
</dbReference>
<proteinExistence type="inferred from homology"/>
<dbReference type="InterPro" id="IPR002678">
    <property type="entry name" value="DUF34/NIF3"/>
</dbReference>
<evidence type="ECO:0000256" key="1">
    <source>
        <dbReference type="ARBA" id="ARBA00006964"/>
    </source>
</evidence>
<evidence type="ECO:0000256" key="5">
    <source>
        <dbReference type="PIRNR" id="PIRNR037489"/>
    </source>
</evidence>
<dbReference type="FunFam" id="3.40.1390.30:FF:000001">
    <property type="entry name" value="GTP cyclohydrolase 1 type 2"/>
    <property type="match status" value="1"/>
</dbReference>
<evidence type="ECO:0000256" key="6">
    <source>
        <dbReference type="PIRSR" id="PIRSR602678-1"/>
    </source>
</evidence>
<sequence length="385" mass="40255">MTTTLGQVIAALEAAYPPRTAESWDAVGLVCGDPAEEVTRVLFAVDPTESVVDEAVETGAQAVVVHHPLLLRGVTGVPADDPKGHVVHRLIRAGIALYCAHTNADVADPGVSDALAAAIGLTVTGPLSANPAPELDVLTTFVPHADAVDVLAALHAAGAGRIGDYRDAAFTVAGTGQFRPVDGANPAVGTLGELEHVDETRVEVVLERRLRTRIVDALRAAHPYEEVALNLHEMADLPSRTGLGRVGVLPEPEPLHVFAQRVADALPETVQGVRASGDPDRMIHRVAVSGGSGDSLLKTATAAGVDAFVTADLRHHPASDHAAGGDAVPALVDVAHWASEWPWCEQAAGVVRAAFDGTVDVLVSTRRTDPWTVGATSRTRRTNQR</sequence>
<feature type="binding site" evidence="6">
    <location>
        <position position="336"/>
    </location>
    <ligand>
        <name>a divalent metal cation</name>
        <dbReference type="ChEBI" id="CHEBI:60240"/>
        <label>1</label>
    </ligand>
</feature>
<dbReference type="OrthoDB" id="9795763at2"/>
<dbReference type="InterPro" id="IPR036069">
    <property type="entry name" value="DUF34/NIF3_sf"/>
</dbReference>
<dbReference type="Pfam" id="PF01784">
    <property type="entry name" value="DUF34_NIF3"/>
    <property type="match status" value="1"/>
</dbReference>
<evidence type="ECO:0000256" key="2">
    <source>
        <dbReference type="ARBA" id="ARBA00011643"/>
    </source>
</evidence>
<dbReference type="PANTHER" id="PTHR13799:SF14">
    <property type="entry name" value="GTP CYCLOHYDROLASE 1 TYPE 2 HOMOLOG"/>
    <property type="match status" value="1"/>
</dbReference>
<protein>
    <recommendedName>
        <fullName evidence="3 5">GTP cyclohydrolase 1 type 2 homolog</fullName>
    </recommendedName>
</protein>
<dbReference type="PANTHER" id="PTHR13799">
    <property type="entry name" value="NGG1 INTERACTING FACTOR 3"/>
    <property type="match status" value="1"/>
</dbReference>
<dbReference type="EMBL" id="PVTF01000001">
    <property type="protein sequence ID" value="PRY46909.1"/>
    <property type="molecule type" value="Genomic_DNA"/>
</dbReference>
<evidence type="ECO:0000313" key="7">
    <source>
        <dbReference type="EMBL" id="PRY46909.1"/>
    </source>
</evidence>
<evidence type="ECO:0000313" key="8">
    <source>
        <dbReference type="Proteomes" id="UP000239494"/>
    </source>
</evidence>
<comment type="similarity">
    <text evidence="1 5">Belongs to the GTP cyclohydrolase I type 2/NIF3 family.</text>
</comment>
<feature type="binding site" evidence="6">
    <location>
        <position position="67"/>
    </location>
    <ligand>
        <name>a divalent metal cation</name>
        <dbReference type="ChEBI" id="CHEBI:60240"/>
        <label>1</label>
    </ligand>
</feature>
<accession>A0A2T0TMM9</accession>
<dbReference type="PIRSF" id="PIRSF037489">
    <property type="entry name" value="UCP037489_NIF3_YqfO"/>
    <property type="match status" value="1"/>
</dbReference>
<reference evidence="7 8" key="1">
    <citation type="submission" date="2018-03" db="EMBL/GenBank/DDBJ databases">
        <title>Genomic Encyclopedia of Archaeal and Bacterial Type Strains, Phase II (KMG-II): from individual species to whole genera.</title>
        <authorList>
            <person name="Goeker M."/>
        </authorList>
    </citation>
    <scope>NUCLEOTIDE SEQUENCE [LARGE SCALE GENOMIC DNA]</scope>
    <source>
        <strain evidence="7 8">DSM 44720</strain>
    </source>
</reference>
<feature type="binding site" evidence="6">
    <location>
        <position position="105"/>
    </location>
    <ligand>
        <name>a divalent metal cation</name>
        <dbReference type="ChEBI" id="CHEBI:60240"/>
        <label>1</label>
    </ligand>
</feature>
<keyword evidence="4 5" id="KW-0479">Metal-binding</keyword>
<dbReference type="AlphaFoldDB" id="A0A2T0TMM9"/>
<dbReference type="InterPro" id="IPR017221">
    <property type="entry name" value="DUF34/NIF3_bac"/>
</dbReference>
<name>A0A2T0TMM9_9PSEU</name>
<feature type="binding site" evidence="6">
    <location>
        <position position="340"/>
    </location>
    <ligand>
        <name>a divalent metal cation</name>
        <dbReference type="ChEBI" id="CHEBI:60240"/>
        <label>1</label>
    </ligand>
</feature>
<dbReference type="GO" id="GO:0046872">
    <property type="term" value="F:metal ion binding"/>
    <property type="evidence" value="ECO:0007669"/>
    <property type="project" value="UniProtKB-UniRule"/>
</dbReference>
<dbReference type="NCBIfam" id="TIGR00486">
    <property type="entry name" value="YbgI_SA1388"/>
    <property type="match status" value="1"/>
</dbReference>
<dbReference type="GO" id="GO:0005737">
    <property type="term" value="C:cytoplasm"/>
    <property type="evidence" value="ECO:0007669"/>
    <property type="project" value="TreeGrafter"/>
</dbReference>
<dbReference type="InterPro" id="IPR015867">
    <property type="entry name" value="N-reg_PII/ATP_PRibTrfase_C"/>
</dbReference>
<comment type="subunit">
    <text evidence="2">Homohexamer.</text>
</comment>